<reference evidence="2 3" key="1">
    <citation type="submission" date="2019-03" db="EMBL/GenBank/DDBJ databases">
        <title>Halomonas marinisediminis sp. nov., a moderately halophilic bacterium isolated from the Bohai Gulf.</title>
        <authorList>
            <person name="Ji X."/>
        </authorList>
    </citation>
    <scope>NUCLEOTIDE SEQUENCE [LARGE SCALE GENOMIC DNA]</scope>
    <source>
        <strain evidence="2 3">204</strain>
    </source>
</reference>
<accession>A0ABY2D374</accession>
<sequence>MKNQKGAALIVVLSLLTVSLMVGLSSMQSSQIDERLAGNYRAQSEAQMNAESLASLVFDDIYGSSPSFGYVSKYVVKTAAEVDDAASSWENFESFVDSNSSSCMKNKTGGACWVKVDGAAEDYFFYDDHNIISFGLAGEGVAYGLPVAADLDYKDVGYKKTVTDVIDEIDNELINIVEDAIFTSSNNKQALDWQDKLFVNPDLFSSADEVKEFRDALYEISQSREDAPVSFFEAGSVKKEDITGASGGVVVIEGDDFSAPNNSDFSGVMVVFGNQFRITGGGQTKFDGAILHVPYTCDEGGCQYVTPEVDIRGGNGSYNANSVKGASDSITSGNDNDAEITGIEHWWQ</sequence>
<proteinExistence type="predicted"/>
<feature type="domain" description="Type 4 fimbrial biogenesis protein PilX N-terminal" evidence="1">
    <location>
        <begin position="5"/>
        <end position="50"/>
    </location>
</feature>
<organism evidence="2 3">
    <name type="scientific">Halomonas marinisediminis</name>
    <dbReference type="NCBI Taxonomy" id="2546095"/>
    <lineage>
        <taxon>Bacteria</taxon>
        <taxon>Pseudomonadati</taxon>
        <taxon>Pseudomonadota</taxon>
        <taxon>Gammaproteobacteria</taxon>
        <taxon>Oceanospirillales</taxon>
        <taxon>Halomonadaceae</taxon>
        <taxon>Halomonas</taxon>
    </lineage>
</organism>
<dbReference type="Pfam" id="PF14341">
    <property type="entry name" value="PilX_N"/>
    <property type="match status" value="1"/>
</dbReference>
<dbReference type="InterPro" id="IPR025746">
    <property type="entry name" value="PilX_N_dom"/>
</dbReference>
<evidence type="ECO:0000313" key="3">
    <source>
        <dbReference type="Proteomes" id="UP000294823"/>
    </source>
</evidence>
<evidence type="ECO:0000259" key="1">
    <source>
        <dbReference type="Pfam" id="PF14341"/>
    </source>
</evidence>
<dbReference type="Proteomes" id="UP000294823">
    <property type="component" value="Unassembled WGS sequence"/>
</dbReference>
<name>A0ABY2D374_9GAMM</name>
<keyword evidence="3" id="KW-1185">Reference proteome</keyword>
<gene>
    <name evidence="2" type="ORF">E0702_15450</name>
</gene>
<protein>
    <recommendedName>
        <fullName evidence="1">Type 4 fimbrial biogenesis protein PilX N-terminal domain-containing protein</fullName>
    </recommendedName>
</protein>
<comment type="caution">
    <text evidence="2">The sequence shown here is derived from an EMBL/GenBank/DDBJ whole genome shotgun (WGS) entry which is preliminary data.</text>
</comment>
<evidence type="ECO:0000313" key="2">
    <source>
        <dbReference type="EMBL" id="TDA95466.1"/>
    </source>
</evidence>
<dbReference type="RefSeq" id="WP_132045451.1">
    <property type="nucleotide sequence ID" value="NZ_SLTR01000030.1"/>
</dbReference>
<dbReference type="EMBL" id="SLTR01000030">
    <property type="protein sequence ID" value="TDA95466.1"/>
    <property type="molecule type" value="Genomic_DNA"/>
</dbReference>